<reference evidence="2" key="1">
    <citation type="submission" date="2022-11" db="UniProtKB">
        <authorList>
            <consortium name="WormBaseParasite"/>
        </authorList>
    </citation>
    <scope>IDENTIFICATION</scope>
</reference>
<protein>
    <submittedName>
        <fullName evidence="2">Evolutionarily conserved signaling intermediate in Toll pathway, mitochondrial</fullName>
    </submittedName>
</protein>
<organism evidence="1 2">
    <name type="scientific">Panagrolaimus sp. PS1159</name>
    <dbReference type="NCBI Taxonomy" id="55785"/>
    <lineage>
        <taxon>Eukaryota</taxon>
        <taxon>Metazoa</taxon>
        <taxon>Ecdysozoa</taxon>
        <taxon>Nematoda</taxon>
        <taxon>Chromadorea</taxon>
        <taxon>Rhabditida</taxon>
        <taxon>Tylenchina</taxon>
        <taxon>Panagrolaimomorpha</taxon>
        <taxon>Panagrolaimoidea</taxon>
        <taxon>Panagrolaimidae</taxon>
        <taxon>Panagrolaimus</taxon>
    </lineage>
</organism>
<dbReference type="Proteomes" id="UP000887580">
    <property type="component" value="Unplaced"/>
</dbReference>
<accession>A0AC35F0M7</accession>
<dbReference type="WBParaSite" id="PS1159_v2.g12557.t1">
    <property type="protein sequence ID" value="PS1159_v2.g12557.t1"/>
    <property type="gene ID" value="PS1159_v2.g12557"/>
</dbReference>
<sequence length="382" mass="45297">MIQKFLLCRIPRLLPMRRYSINDDSLPSNQFNHIDEQFKRIPKEDRNKATFNNAVAMFQHNRMRATGHVEFLNTAVKYLKEFNLHKDLDTYKNLLNVFPKGPLIPTNVFQKMFQHFPLQQHCCVNILDTMEWHGVHPDKEIHDIVANAFGEWNFATRKIKRMLYWMPKLRYTNKYLDRRDVENKKLDDTQLARIALKMMCRDPGTSLTYLKVNQENSEDGDSTVSWIVSAQSPLQRKLIAQLRETPILYVDGPNLVYVMEKRVKYFILSGPPEEKDYNDFIEKRDIYDVTNIRKKFFELHDDFNELNVHQQADQTILGLAVFEHESEAMSLSWINHLSEKNPKLKEATVLFRIKKNELNVNDDDENEYGEKKEKWKSAFKGY</sequence>
<proteinExistence type="predicted"/>
<name>A0AC35F0M7_9BILA</name>
<evidence type="ECO:0000313" key="1">
    <source>
        <dbReference type="Proteomes" id="UP000887580"/>
    </source>
</evidence>
<evidence type="ECO:0000313" key="2">
    <source>
        <dbReference type="WBParaSite" id="PS1159_v2.g12557.t1"/>
    </source>
</evidence>